<dbReference type="Proteomes" id="UP000321393">
    <property type="component" value="Unassembled WGS sequence"/>
</dbReference>
<feature type="chain" id="PRO_5022672797" evidence="1">
    <location>
        <begin position="24"/>
        <end position="80"/>
    </location>
</feature>
<sequence>MVFGSGTIILLLLLFSVFGYCKAAECNFFAGSWVVDETYPLYTAASCPFVEHEFSCVKNGRPDLGYTKYRWQPLHCDLSR</sequence>
<dbReference type="InterPro" id="IPR025846">
    <property type="entry name" value="TBL_N"/>
</dbReference>
<comment type="caution">
    <text evidence="3">The sequence shown here is derived from an EMBL/GenBank/DDBJ whole genome shotgun (WGS) entry which is preliminary data.</text>
</comment>
<dbReference type="EMBL" id="SSTE01020686">
    <property type="protein sequence ID" value="KAA0033751.1"/>
    <property type="molecule type" value="Genomic_DNA"/>
</dbReference>
<reference evidence="3 4" key="1">
    <citation type="submission" date="2019-08" db="EMBL/GenBank/DDBJ databases">
        <title>Draft genome sequences of two oriental melons (Cucumis melo L. var makuwa).</title>
        <authorList>
            <person name="Kwon S.-Y."/>
        </authorList>
    </citation>
    <scope>NUCLEOTIDE SEQUENCE [LARGE SCALE GENOMIC DNA]</scope>
    <source>
        <strain evidence="4">cv. SW 3</strain>
        <tissue evidence="3">Leaf</tissue>
    </source>
</reference>
<evidence type="ECO:0000256" key="1">
    <source>
        <dbReference type="SAM" id="SignalP"/>
    </source>
</evidence>
<dbReference type="PANTHER" id="PTHR32285:SF58">
    <property type="entry name" value="PROTEIN TRICHOME BIREFRINGENCE-LIKE 41"/>
    <property type="match status" value="1"/>
</dbReference>
<evidence type="ECO:0000313" key="4">
    <source>
        <dbReference type="Proteomes" id="UP000321393"/>
    </source>
</evidence>
<evidence type="ECO:0000313" key="3">
    <source>
        <dbReference type="EMBL" id="KAA0033751.1"/>
    </source>
</evidence>
<dbReference type="OrthoDB" id="630188at2759"/>
<accession>A0A5A7SWD0</accession>
<gene>
    <name evidence="3" type="ORF">E6C27_scaffold9247G00010</name>
</gene>
<feature type="domain" description="Trichome birefringence-like N-terminal" evidence="2">
    <location>
        <begin position="25"/>
        <end position="77"/>
    </location>
</feature>
<keyword evidence="1" id="KW-0732">Signal</keyword>
<dbReference type="PANTHER" id="PTHR32285">
    <property type="entry name" value="PROTEIN TRICHOME BIREFRINGENCE-LIKE 9-RELATED"/>
    <property type="match status" value="1"/>
</dbReference>
<dbReference type="InterPro" id="IPR029962">
    <property type="entry name" value="TBL"/>
</dbReference>
<dbReference type="Pfam" id="PF14416">
    <property type="entry name" value="PMR5N"/>
    <property type="match status" value="1"/>
</dbReference>
<dbReference type="STRING" id="1194695.A0A5A7SWD0"/>
<organism evidence="3 4">
    <name type="scientific">Cucumis melo var. makuwa</name>
    <name type="common">Oriental melon</name>
    <dbReference type="NCBI Taxonomy" id="1194695"/>
    <lineage>
        <taxon>Eukaryota</taxon>
        <taxon>Viridiplantae</taxon>
        <taxon>Streptophyta</taxon>
        <taxon>Embryophyta</taxon>
        <taxon>Tracheophyta</taxon>
        <taxon>Spermatophyta</taxon>
        <taxon>Magnoliopsida</taxon>
        <taxon>eudicotyledons</taxon>
        <taxon>Gunneridae</taxon>
        <taxon>Pentapetalae</taxon>
        <taxon>rosids</taxon>
        <taxon>fabids</taxon>
        <taxon>Cucurbitales</taxon>
        <taxon>Cucurbitaceae</taxon>
        <taxon>Benincaseae</taxon>
        <taxon>Cucumis</taxon>
    </lineage>
</organism>
<dbReference type="GO" id="GO:0005794">
    <property type="term" value="C:Golgi apparatus"/>
    <property type="evidence" value="ECO:0007669"/>
    <property type="project" value="TreeGrafter"/>
</dbReference>
<dbReference type="AlphaFoldDB" id="A0A5A7SWD0"/>
<name>A0A5A7SWD0_CUCMM</name>
<dbReference type="GO" id="GO:0016413">
    <property type="term" value="F:O-acetyltransferase activity"/>
    <property type="evidence" value="ECO:0007669"/>
    <property type="project" value="InterPro"/>
</dbReference>
<proteinExistence type="predicted"/>
<feature type="signal peptide" evidence="1">
    <location>
        <begin position="1"/>
        <end position="23"/>
    </location>
</feature>
<evidence type="ECO:0000259" key="2">
    <source>
        <dbReference type="Pfam" id="PF14416"/>
    </source>
</evidence>
<protein>
    <submittedName>
        <fullName evidence="3">Protein trichome birefringence-like 41</fullName>
    </submittedName>
</protein>